<evidence type="ECO:0000313" key="1">
    <source>
        <dbReference type="EMBL" id="NMZ78432.1"/>
    </source>
</evidence>
<dbReference type="Proteomes" id="UP000548707">
    <property type="component" value="Unassembled WGS sequence"/>
</dbReference>
<comment type="caution">
    <text evidence="1">The sequence shown here is derived from an EMBL/GenBank/DDBJ whole genome shotgun (WGS) entry which is preliminary data.</text>
</comment>
<accession>A0AB36CQW3</accession>
<dbReference type="RefSeq" id="WP_169856435.1">
    <property type="nucleotide sequence ID" value="NZ_JAAQXV010000001.1"/>
</dbReference>
<gene>
    <name evidence="1" type="ORF">HBO26_03800</name>
</gene>
<dbReference type="AlphaFoldDB" id="A0AB36CQW3"/>
<reference evidence="1 2" key="1">
    <citation type="journal article" date="2020" name="Front. Microbiol.">
        <title>Genetic Organization of the aprX-lipA2 Operon Affects the Proteolytic Potential of Pseudomonas Species in Milk.</title>
        <authorList>
            <person name="Maier C."/>
            <person name="Huptas C."/>
            <person name="von Neubeck M."/>
            <person name="Scherer S."/>
            <person name="Wenning M."/>
            <person name="Lucking G."/>
        </authorList>
    </citation>
    <scope>NUCLEOTIDE SEQUENCE [LARGE SCALE GENOMIC DNA]</scope>
    <source>
        <strain evidence="1 2">WS 5114</strain>
    </source>
</reference>
<organism evidence="1 2">
    <name type="scientific">Pseudomonas mandelii</name>
    <dbReference type="NCBI Taxonomy" id="75612"/>
    <lineage>
        <taxon>Bacteria</taxon>
        <taxon>Pseudomonadati</taxon>
        <taxon>Pseudomonadota</taxon>
        <taxon>Gammaproteobacteria</taxon>
        <taxon>Pseudomonadales</taxon>
        <taxon>Pseudomonadaceae</taxon>
        <taxon>Pseudomonas</taxon>
    </lineage>
</organism>
<protein>
    <submittedName>
        <fullName evidence="1">Uncharacterized protein</fullName>
    </submittedName>
</protein>
<evidence type="ECO:0000313" key="2">
    <source>
        <dbReference type="Proteomes" id="UP000548707"/>
    </source>
</evidence>
<dbReference type="EMBL" id="JAAQXV010000001">
    <property type="protein sequence ID" value="NMZ78432.1"/>
    <property type="molecule type" value="Genomic_DNA"/>
</dbReference>
<sequence>MSLLAETMETLKYTEAQNKLILAGNLPNPVLARRFGKSVRQIQRQRKFLKSLVAT</sequence>
<proteinExistence type="predicted"/>
<name>A0AB36CQW3_9PSED</name>